<dbReference type="SMART" id="SM00278">
    <property type="entry name" value="HhH1"/>
    <property type="match status" value="2"/>
</dbReference>
<dbReference type="Proteomes" id="UP000028525">
    <property type="component" value="Unassembled WGS sequence"/>
</dbReference>
<dbReference type="OrthoDB" id="9790239at2"/>
<organism evidence="2 3">
    <name type="scientific">Lacrimispora celerecrescens</name>
    <dbReference type="NCBI Taxonomy" id="29354"/>
    <lineage>
        <taxon>Bacteria</taxon>
        <taxon>Bacillati</taxon>
        <taxon>Bacillota</taxon>
        <taxon>Clostridia</taxon>
        <taxon>Lachnospirales</taxon>
        <taxon>Lachnospiraceae</taxon>
        <taxon>Lacrimispora</taxon>
    </lineage>
</organism>
<evidence type="ECO:0000313" key="3">
    <source>
        <dbReference type="Proteomes" id="UP000028525"/>
    </source>
</evidence>
<dbReference type="GO" id="GO:0006281">
    <property type="term" value="P:DNA repair"/>
    <property type="evidence" value="ECO:0007669"/>
    <property type="project" value="InterPro"/>
</dbReference>
<dbReference type="PANTHER" id="PTHR21180:SF32">
    <property type="entry name" value="ENDONUCLEASE_EXONUCLEASE_PHOSPHATASE FAMILY DOMAIN-CONTAINING PROTEIN 1"/>
    <property type="match status" value="1"/>
</dbReference>
<feature type="domain" description="Helix-hairpin-helix DNA-binding motif class 1" evidence="1">
    <location>
        <begin position="202"/>
        <end position="221"/>
    </location>
</feature>
<dbReference type="SUPFAM" id="SSF47781">
    <property type="entry name" value="RuvA domain 2-like"/>
    <property type="match status" value="1"/>
</dbReference>
<dbReference type="EMBL" id="JPME01000002">
    <property type="protein sequence ID" value="KEZ91698.1"/>
    <property type="molecule type" value="Genomic_DNA"/>
</dbReference>
<dbReference type="InterPro" id="IPR010994">
    <property type="entry name" value="RuvA_2-like"/>
</dbReference>
<sequence>MDYKKVKIILIALCVLGAGVCYGLSRSQEVRRPGISLSEESALSSGETVTGIGAGDGPAALTAEEDSLGSAGEETALPFYVHICGEVISPGVYELKEGSRVFQAIEKAGGVTDQAAAEYLNMAEQVKDGMKIVVPGKEEVEAAKARGEISLQAEASSNVQKTKVNLNTATKEELMTLRGVGEAKAADILKYRESQGGFQKIEDIMKISGIKDAAFQKIKDDITV</sequence>
<feature type="domain" description="Helix-hairpin-helix DNA-binding motif class 1" evidence="1">
    <location>
        <begin position="172"/>
        <end position="191"/>
    </location>
</feature>
<dbReference type="Pfam" id="PF10531">
    <property type="entry name" value="SLBB"/>
    <property type="match status" value="1"/>
</dbReference>
<dbReference type="Pfam" id="PF12836">
    <property type="entry name" value="HHH_3"/>
    <property type="match status" value="1"/>
</dbReference>
<dbReference type="PANTHER" id="PTHR21180">
    <property type="entry name" value="ENDONUCLEASE/EXONUCLEASE/PHOSPHATASE FAMILY DOMAIN-CONTAINING PROTEIN 1"/>
    <property type="match status" value="1"/>
</dbReference>
<evidence type="ECO:0000259" key="1">
    <source>
        <dbReference type="SMART" id="SM00278"/>
    </source>
</evidence>
<dbReference type="AlphaFoldDB" id="A0A084JRW4"/>
<name>A0A084JRW4_9FIRM</name>
<dbReference type="GO" id="GO:0015628">
    <property type="term" value="P:protein secretion by the type II secretion system"/>
    <property type="evidence" value="ECO:0007669"/>
    <property type="project" value="TreeGrafter"/>
</dbReference>
<dbReference type="NCBIfam" id="TIGR00426">
    <property type="entry name" value="competence protein ComEA helix-hairpin-helix repeat region"/>
    <property type="match status" value="1"/>
</dbReference>
<dbReference type="RefSeq" id="WP_038277024.1">
    <property type="nucleotide sequence ID" value="NZ_JPME01000002.1"/>
</dbReference>
<dbReference type="InterPro" id="IPR003583">
    <property type="entry name" value="Hlx-hairpin-Hlx_DNA-bd_motif"/>
</dbReference>
<dbReference type="GO" id="GO:0015627">
    <property type="term" value="C:type II protein secretion system complex"/>
    <property type="evidence" value="ECO:0007669"/>
    <property type="project" value="TreeGrafter"/>
</dbReference>
<dbReference type="InterPro" id="IPR004509">
    <property type="entry name" value="Competence_ComEA_HhH"/>
</dbReference>
<reference evidence="2 3" key="1">
    <citation type="submission" date="2014-07" db="EMBL/GenBank/DDBJ databases">
        <title>Draft genome of Clostridium celerecrescens 152B isolated from sediments associated with methane hydrate from Krishna Godavari basin.</title>
        <authorList>
            <person name="Honkalas V.S."/>
            <person name="Dabir A.P."/>
            <person name="Arora P."/>
            <person name="Dhakephalkar P.K."/>
        </authorList>
    </citation>
    <scope>NUCLEOTIDE SEQUENCE [LARGE SCALE GENOMIC DNA]</scope>
    <source>
        <strain evidence="2 3">152B</strain>
    </source>
</reference>
<protein>
    <recommendedName>
        <fullName evidence="1">Helix-hairpin-helix DNA-binding motif class 1 domain-containing protein</fullName>
    </recommendedName>
</protein>
<gene>
    <name evidence="2" type="ORF">IO98_00510</name>
</gene>
<comment type="caution">
    <text evidence="2">The sequence shown here is derived from an EMBL/GenBank/DDBJ whole genome shotgun (WGS) entry which is preliminary data.</text>
</comment>
<evidence type="ECO:0000313" key="2">
    <source>
        <dbReference type="EMBL" id="KEZ91698.1"/>
    </source>
</evidence>
<dbReference type="Gene3D" id="1.10.150.280">
    <property type="entry name" value="AF1531-like domain"/>
    <property type="match status" value="1"/>
</dbReference>
<keyword evidence="3" id="KW-1185">Reference proteome</keyword>
<accession>A0A084JRW4</accession>
<proteinExistence type="predicted"/>
<dbReference type="InterPro" id="IPR051675">
    <property type="entry name" value="Endo/Exo/Phosphatase_dom_1"/>
</dbReference>
<dbReference type="STRING" id="29354.IO98_00510"/>
<dbReference type="GO" id="GO:0003677">
    <property type="term" value="F:DNA binding"/>
    <property type="evidence" value="ECO:0007669"/>
    <property type="project" value="InterPro"/>
</dbReference>
<dbReference type="InterPro" id="IPR019554">
    <property type="entry name" value="Soluble_ligand-bd"/>
</dbReference>